<dbReference type="InterPro" id="IPR012340">
    <property type="entry name" value="NA-bd_OB-fold"/>
</dbReference>
<name>A0A0C2N1V6_THEKT</name>
<dbReference type="OrthoDB" id="273123at2759"/>
<dbReference type="Gene3D" id="2.40.50.140">
    <property type="entry name" value="Nucleic acid-binding proteins"/>
    <property type="match status" value="1"/>
</dbReference>
<evidence type="ECO:0000256" key="1">
    <source>
        <dbReference type="SAM" id="MobiDB-lite"/>
    </source>
</evidence>
<feature type="region of interest" description="Disordered" evidence="1">
    <location>
        <begin position="1"/>
        <end position="25"/>
    </location>
</feature>
<organism evidence="2 3">
    <name type="scientific">Thelohanellus kitauei</name>
    <name type="common">Myxosporean</name>
    <dbReference type="NCBI Taxonomy" id="669202"/>
    <lineage>
        <taxon>Eukaryota</taxon>
        <taxon>Metazoa</taxon>
        <taxon>Cnidaria</taxon>
        <taxon>Myxozoa</taxon>
        <taxon>Myxosporea</taxon>
        <taxon>Bivalvulida</taxon>
        <taxon>Platysporina</taxon>
        <taxon>Myxobolidae</taxon>
        <taxon>Thelohanellus</taxon>
    </lineage>
</organism>
<proteinExistence type="predicted"/>
<sequence length="165" mass="19359">MPNITDHFETRRHMGRPDEKDENSNGYYDKNSRIWVSEAELKKSELEEISQHLGFCLSQALKSSNQTYFRKIQKLCVHGNDYMRWELTGLELNNENSTIPCFIFGKCYDACLRYQIGSFFYFIDPKIEADKSPENIIYIGKAQDFVICKARRFDSSNVCQKVVNR</sequence>
<evidence type="ECO:0000313" key="3">
    <source>
        <dbReference type="Proteomes" id="UP000031668"/>
    </source>
</evidence>
<accession>A0A0C2N1V6</accession>
<dbReference type="EMBL" id="JWZT01002083">
    <property type="protein sequence ID" value="KII70355.1"/>
    <property type="molecule type" value="Genomic_DNA"/>
</dbReference>
<feature type="compositionally biased region" description="Basic and acidic residues" evidence="1">
    <location>
        <begin position="1"/>
        <end position="23"/>
    </location>
</feature>
<keyword evidence="3" id="KW-1185">Reference proteome</keyword>
<evidence type="ECO:0000313" key="2">
    <source>
        <dbReference type="EMBL" id="KII70355.1"/>
    </source>
</evidence>
<gene>
    <name evidence="2" type="ORF">RF11_00137</name>
</gene>
<reference evidence="2 3" key="1">
    <citation type="journal article" date="2014" name="Genome Biol. Evol.">
        <title>The genome of the myxosporean Thelohanellus kitauei shows adaptations to nutrient acquisition within its fish host.</title>
        <authorList>
            <person name="Yang Y."/>
            <person name="Xiong J."/>
            <person name="Zhou Z."/>
            <person name="Huo F."/>
            <person name="Miao W."/>
            <person name="Ran C."/>
            <person name="Liu Y."/>
            <person name="Zhang J."/>
            <person name="Feng J."/>
            <person name="Wang M."/>
            <person name="Wang M."/>
            <person name="Wang L."/>
            <person name="Yao B."/>
        </authorList>
    </citation>
    <scope>NUCLEOTIDE SEQUENCE [LARGE SCALE GENOMIC DNA]</scope>
    <source>
        <strain evidence="2">Wuqing</strain>
    </source>
</reference>
<comment type="caution">
    <text evidence="2">The sequence shown here is derived from an EMBL/GenBank/DDBJ whole genome shotgun (WGS) entry which is preliminary data.</text>
</comment>
<dbReference type="AlphaFoldDB" id="A0A0C2N1V6"/>
<protein>
    <submittedName>
        <fullName evidence="2">Uncharacterized protein</fullName>
    </submittedName>
</protein>
<dbReference type="Proteomes" id="UP000031668">
    <property type="component" value="Unassembled WGS sequence"/>
</dbReference>